<evidence type="ECO:0000313" key="3">
    <source>
        <dbReference type="EMBL" id="SNT47961.1"/>
    </source>
</evidence>
<evidence type="ECO:0000313" key="2">
    <source>
        <dbReference type="EMBL" id="SDK39988.1"/>
    </source>
</evidence>
<dbReference type="EMBL" id="FNEC01000037">
    <property type="protein sequence ID" value="SDK39988.1"/>
    <property type="molecule type" value="Genomic_DNA"/>
</dbReference>
<keyword evidence="1" id="KW-0812">Transmembrane</keyword>
<sequence length="100" mass="11524">MMTSILMGLDAVLCILVVLAALEFLRSVHLFEHPILSLSFYLVATGAFGLLMELANGYWVSPWAVVLHLGVVVYAWCRRKHIFRDDWSWDGVDRRRRFGK</sequence>
<dbReference type="Proteomes" id="UP000199693">
    <property type="component" value="Unassembled WGS sequence"/>
</dbReference>
<dbReference type="Proteomes" id="UP000198309">
    <property type="component" value="Unassembled WGS sequence"/>
</dbReference>
<organism evidence="2 5">
    <name type="scientific">Pseudomonas delhiensis</name>
    <dbReference type="NCBI Taxonomy" id="366289"/>
    <lineage>
        <taxon>Bacteria</taxon>
        <taxon>Pseudomonadati</taxon>
        <taxon>Pseudomonadota</taxon>
        <taxon>Gammaproteobacteria</taxon>
        <taxon>Pseudomonadales</taxon>
        <taxon>Pseudomonadaceae</taxon>
        <taxon>Pseudomonas</taxon>
    </lineage>
</organism>
<evidence type="ECO:0000313" key="5">
    <source>
        <dbReference type="Proteomes" id="UP000199693"/>
    </source>
</evidence>
<reference evidence="3 4" key="2">
    <citation type="submission" date="2017-06" db="EMBL/GenBank/DDBJ databases">
        <authorList>
            <person name="Varghese N."/>
            <person name="Submissions S."/>
        </authorList>
    </citation>
    <scope>NUCLEOTIDE SEQUENCE [LARGE SCALE GENOMIC DNA]</scope>
    <source>
        <strain evidence="3 4">RLD-1</strain>
    </source>
</reference>
<feature type="transmembrane region" description="Helical" evidence="1">
    <location>
        <begin position="6"/>
        <end position="25"/>
    </location>
</feature>
<dbReference type="EMBL" id="FZPC01000033">
    <property type="protein sequence ID" value="SNT47961.1"/>
    <property type="molecule type" value="Genomic_DNA"/>
</dbReference>
<accession>A0A239MZ06</accession>
<dbReference type="RefSeq" id="WP_089394138.1">
    <property type="nucleotide sequence ID" value="NZ_FNEC01000037.1"/>
</dbReference>
<proteinExistence type="predicted"/>
<feature type="transmembrane region" description="Helical" evidence="1">
    <location>
        <begin position="34"/>
        <end position="52"/>
    </location>
</feature>
<keyword evidence="4" id="KW-1185">Reference proteome</keyword>
<gene>
    <name evidence="2" type="ORF">SAMN05216189_103718</name>
    <name evidence="3" type="ORF">SAMN06295949_13364</name>
</gene>
<dbReference type="AlphaFoldDB" id="A0A239MZ06"/>
<keyword evidence="1" id="KW-1133">Transmembrane helix</keyword>
<keyword evidence="1" id="KW-0472">Membrane</keyword>
<protein>
    <submittedName>
        <fullName evidence="2">Uncharacterized protein</fullName>
    </submittedName>
</protein>
<name>A0A239MZ06_9PSED</name>
<evidence type="ECO:0000313" key="4">
    <source>
        <dbReference type="Proteomes" id="UP000198309"/>
    </source>
</evidence>
<feature type="transmembrane region" description="Helical" evidence="1">
    <location>
        <begin position="58"/>
        <end position="77"/>
    </location>
</feature>
<evidence type="ECO:0000256" key="1">
    <source>
        <dbReference type="SAM" id="Phobius"/>
    </source>
</evidence>
<reference evidence="2 5" key="1">
    <citation type="submission" date="2016-10" db="EMBL/GenBank/DDBJ databases">
        <authorList>
            <person name="de Groot N.N."/>
        </authorList>
    </citation>
    <scope>NUCLEOTIDE SEQUENCE [LARGE SCALE GENOMIC DNA]</scope>
    <source>
        <strain evidence="2 5">CCM 7361</strain>
    </source>
</reference>